<name>A0A2U1UZA7_9PROT</name>
<evidence type="ECO:0000259" key="1">
    <source>
        <dbReference type="Pfam" id="PF03009"/>
    </source>
</evidence>
<dbReference type="SUPFAM" id="SSF51695">
    <property type="entry name" value="PLC-like phosphodiesterases"/>
    <property type="match status" value="1"/>
</dbReference>
<accession>A0A2U1UZA7</accession>
<dbReference type="Proteomes" id="UP000245048">
    <property type="component" value="Unassembled WGS sequence"/>
</dbReference>
<evidence type="ECO:0000313" key="3">
    <source>
        <dbReference type="Proteomes" id="UP000245048"/>
    </source>
</evidence>
<dbReference type="InterPro" id="IPR030395">
    <property type="entry name" value="GP_PDE_dom"/>
</dbReference>
<reference evidence="3" key="1">
    <citation type="submission" date="2017-10" db="EMBL/GenBank/DDBJ databases">
        <authorList>
            <person name="Toshchakov S.V."/>
            <person name="Goeva M.A."/>
        </authorList>
    </citation>
    <scope>NUCLEOTIDE SEQUENCE [LARGE SCALE GENOMIC DNA]</scope>
    <source>
        <strain evidence="3">JR1/69-1-13</strain>
    </source>
</reference>
<evidence type="ECO:0000313" key="2">
    <source>
        <dbReference type="EMBL" id="PWC26990.1"/>
    </source>
</evidence>
<dbReference type="EMBL" id="PDOA01000020">
    <property type="protein sequence ID" value="PWC26990.1"/>
    <property type="molecule type" value="Genomic_DNA"/>
</dbReference>
<keyword evidence="3" id="KW-1185">Reference proteome</keyword>
<dbReference type="Gene3D" id="3.20.20.190">
    <property type="entry name" value="Phosphatidylinositol (PI) phosphodiesterase"/>
    <property type="match status" value="2"/>
</dbReference>
<dbReference type="OrthoDB" id="7285431at2"/>
<dbReference type="InterPro" id="IPR017946">
    <property type="entry name" value="PLC-like_Pdiesterase_TIM-brl"/>
</dbReference>
<dbReference type="GO" id="GO:0008081">
    <property type="term" value="F:phosphoric diester hydrolase activity"/>
    <property type="evidence" value="ECO:0007669"/>
    <property type="project" value="InterPro"/>
</dbReference>
<organism evidence="2 3">
    <name type="scientific">Teichococcus aestuarii</name>
    <dbReference type="NCBI Taxonomy" id="568898"/>
    <lineage>
        <taxon>Bacteria</taxon>
        <taxon>Pseudomonadati</taxon>
        <taxon>Pseudomonadota</taxon>
        <taxon>Alphaproteobacteria</taxon>
        <taxon>Acetobacterales</taxon>
        <taxon>Roseomonadaceae</taxon>
        <taxon>Roseomonas</taxon>
    </lineage>
</organism>
<dbReference type="GO" id="GO:0006629">
    <property type="term" value="P:lipid metabolic process"/>
    <property type="evidence" value="ECO:0007669"/>
    <property type="project" value="InterPro"/>
</dbReference>
<sequence length="166" mass="17477">MTSFEIFGHRGTNPYPDHYWGADWAELDIQMTADGVLVVAHDTGTVPRTTYASLHAANPAAMTLDEALDLIAAKAAETGRDVKISIEMKGVSTHAARGLDMPQALVDLLVERSHPHPGMISMAAMQSPGAPGKAGGANLRPEAAAGIPAPFASLEIAALHRQHRPA</sequence>
<dbReference type="AlphaFoldDB" id="A0A2U1UZA7"/>
<dbReference type="Pfam" id="PF03009">
    <property type="entry name" value="GDPD"/>
    <property type="match status" value="1"/>
</dbReference>
<gene>
    <name evidence="2" type="ORF">CR165_20060</name>
</gene>
<protein>
    <recommendedName>
        <fullName evidence="1">GP-PDE domain-containing protein</fullName>
    </recommendedName>
</protein>
<proteinExistence type="predicted"/>
<dbReference type="RefSeq" id="WP_109518735.1">
    <property type="nucleotide sequence ID" value="NZ_PDOA01000020.1"/>
</dbReference>
<comment type="caution">
    <text evidence="2">The sequence shown here is derived from an EMBL/GenBank/DDBJ whole genome shotgun (WGS) entry which is preliminary data.</text>
</comment>
<feature type="domain" description="GP-PDE" evidence="1">
    <location>
        <begin position="21"/>
        <end position="53"/>
    </location>
</feature>